<organism evidence="1">
    <name type="scientific">uncultured bacterium A1Q1_fos_504</name>
    <dbReference type="NCBI Taxonomy" id="1256580"/>
    <lineage>
        <taxon>Bacteria</taxon>
        <taxon>environmental samples</taxon>
    </lineage>
</organism>
<dbReference type="AlphaFoldDB" id="L7VRV2"/>
<protein>
    <submittedName>
        <fullName evidence="1">Uncharacterized protein</fullName>
    </submittedName>
</protein>
<evidence type="ECO:0000313" key="1">
    <source>
        <dbReference type="EMBL" id="AGC71747.1"/>
    </source>
</evidence>
<proteinExistence type="predicted"/>
<accession>L7VRV2</accession>
<dbReference type="EMBL" id="JX649881">
    <property type="protein sequence ID" value="AGC71747.1"/>
    <property type="molecule type" value="Genomic_DNA"/>
</dbReference>
<sequence length="56" mass="6403">MRQVDFRKKLAASRNLHPHEPKKLLCCAKVLRRGNDCTATREKPAQIAGQRSRFGL</sequence>
<name>L7VRV2_9BACT</name>
<reference evidence="1" key="1">
    <citation type="submission" date="2012-09" db="EMBL/GenBank/DDBJ databases">
        <title>Metagenomic Characterization of a Microbial Community in Wastewater Detects High Levels of Antibiotic Resistance.</title>
        <authorList>
            <person name="Abrams M."/>
            <person name="Caldwell A."/>
            <person name="Vandaei E."/>
            <person name="Lee W."/>
            <person name="Perrott J."/>
            <person name="Khan S.Y."/>
            <person name="Ta J."/>
            <person name="Romero D."/>
            <person name="Nguyen V."/>
            <person name="Pourmand N."/>
            <person name="Ouverney C.C."/>
        </authorList>
    </citation>
    <scope>NUCLEOTIDE SEQUENCE</scope>
</reference>